<accession>A0A326S115</accession>
<evidence type="ECO:0000313" key="3">
    <source>
        <dbReference type="Proteomes" id="UP000248917"/>
    </source>
</evidence>
<protein>
    <submittedName>
        <fullName evidence="2">Uncharacterized protein</fullName>
    </submittedName>
</protein>
<feature type="compositionally biased region" description="Basic and acidic residues" evidence="1">
    <location>
        <begin position="27"/>
        <end position="46"/>
    </location>
</feature>
<keyword evidence="3" id="KW-1185">Reference proteome</keyword>
<sequence length="46" mass="5423">MKGKPRSKKTQEIRLDKKPSTLQELAGKLKPEMDPIKFQKEQRGNW</sequence>
<organism evidence="2 3">
    <name type="scientific">Algoriphagus aquaeductus</name>
    <dbReference type="NCBI Taxonomy" id="475299"/>
    <lineage>
        <taxon>Bacteria</taxon>
        <taxon>Pseudomonadati</taxon>
        <taxon>Bacteroidota</taxon>
        <taxon>Cytophagia</taxon>
        <taxon>Cytophagales</taxon>
        <taxon>Cyclobacteriaceae</taxon>
        <taxon>Algoriphagus</taxon>
    </lineage>
</organism>
<feature type="compositionally biased region" description="Basic and acidic residues" evidence="1">
    <location>
        <begin position="9"/>
        <end position="19"/>
    </location>
</feature>
<evidence type="ECO:0000313" key="2">
    <source>
        <dbReference type="EMBL" id="PZV84649.1"/>
    </source>
</evidence>
<dbReference type="AlphaFoldDB" id="A0A326S115"/>
<evidence type="ECO:0000256" key="1">
    <source>
        <dbReference type="SAM" id="MobiDB-lite"/>
    </source>
</evidence>
<dbReference type="EMBL" id="QKTX01000004">
    <property type="protein sequence ID" value="PZV84649.1"/>
    <property type="molecule type" value="Genomic_DNA"/>
</dbReference>
<feature type="region of interest" description="Disordered" evidence="1">
    <location>
        <begin position="1"/>
        <end position="46"/>
    </location>
</feature>
<proteinExistence type="predicted"/>
<dbReference type="Proteomes" id="UP000248917">
    <property type="component" value="Unassembled WGS sequence"/>
</dbReference>
<reference evidence="2 3" key="1">
    <citation type="submission" date="2018-06" db="EMBL/GenBank/DDBJ databases">
        <title>Genomic Encyclopedia of Archaeal and Bacterial Type Strains, Phase II (KMG-II): from individual species to whole genera.</title>
        <authorList>
            <person name="Goeker M."/>
        </authorList>
    </citation>
    <scope>NUCLEOTIDE SEQUENCE [LARGE SCALE GENOMIC DNA]</scope>
    <source>
        <strain evidence="2 3">T4</strain>
    </source>
</reference>
<name>A0A326S115_9BACT</name>
<gene>
    <name evidence="2" type="ORF">CLV31_104303</name>
</gene>
<comment type="caution">
    <text evidence="2">The sequence shown here is derived from an EMBL/GenBank/DDBJ whole genome shotgun (WGS) entry which is preliminary data.</text>
</comment>